<dbReference type="Proteomes" id="UP000636793">
    <property type="component" value="Unassembled WGS sequence"/>
</dbReference>
<protein>
    <submittedName>
        <fullName evidence="2">Uncharacterized protein</fullName>
    </submittedName>
</protein>
<keyword evidence="1" id="KW-1133">Transmembrane helix</keyword>
<proteinExistence type="predicted"/>
<organism evidence="2 3">
    <name type="scientific">Flexivirga endophytica</name>
    <dbReference type="NCBI Taxonomy" id="1849103"/>
    <lineage>
        <taxon>Bacteria</taxon>
        <taxon>Bacillati</taxon>
        <taxon>Actinomycetota</taxon>
        <taxon>Actinomycetes</taxon>
        <taxon>Micrococcales</taxon>
        <taxon>Dermacoccaceae</taxon>
        <taxon>Flexivirga</taxon>
    </lineage>
</organism>
<name>A0A916WP47_9MICO</name>
<feature type="transmembrane region" description="Helical" evidence="1">
    <location>
        <begin position="78"/>
        <end position="98"/>
    </location>
</feature>
<comment type="caution">
    <text evidence="2">The sequence shown here is derived from an EMBL/GenBank/DDBJ whole genome shotgun (WGS) entry which is preliminary data.</text>
</comment>
<feature type="transmembrane region" description="Helical" evidence="1">
    <location>
        <begin position="105"/>
        <end position="127"/>
    </location>
</feature>
<sequence length="133" mass="14877">MRTGRAPYIQGVKEREWTVPRIIDVIAAALLALPLTVFSWLQTILQVGFPGDHIVNCVPPNKPQPGDAWVCQGDRFRLFQWFGIGSLVLCLLIVWGGMALSLRRGWWLVGWPLLGIAFFGGVVTLGVRALEWH</sequence>
<dbReference type="AlphaFoldDB" id="A0A916WP47"/>
<reference evidence="2" key="1">
    <citation type="journal article" date="2014" name="Int. J. Syst. Evol. Microbiol.">
        <title>Complete genome sequence of Corynebacterium casei LMG S-19264T (=DSM 44701T), isolated from a smear-ripened cheese.</title>
        <authorList>
            <consortium name="US DOE Joint Genome Institute (JGI-PGF)"/>
            <person name="Walter F."/>
            <person name="Albersmeier A."/>
            <person name="Kalinowski J."/>
            <person name="Ruckert C."/>
        </authorList>
    </citation>
    <scope>NUCLEOTIDE SEQUENCE</scope>
    <source>
        <strain evidence="2">CGMCC 1.15085</strain>
    </source>
</reference>
<feature type="transmembrane region" description="Helical" evidence="1">
    <location>
        <begin position="21"/>
        <end position="41"/>
    </location>
</feature>
<accession>A0A916WP47</accession>
<reference evidence="2" key="2">
    <citation type="submission" date="2020-09" db="EMBL/GenBank/DDBJ databases">
        <authorList>
            <person name="Sun Q."/>
            <person name="Zhou Y."/>
        </authorList>
    </citation>
    <scope>NUCLEOTIDE SEQUENCE</scope>
    <source>
        <strain evidence="2">CGMCC 1.15085</strain>
    </source>
</reference>
<gene>
    <name evidence="2" type="ORF">GCM10011492_06330</name>
</gene>
<evidence type="ECO:0000313" key="3">
    <source>
        <dbReference type="Proteomes" id="UP000636793"/>
    </source>
</evidence>
<evidence type="ECO:0000256" key="1">
    <source>
        <dbReference type="SAM" id="Phobius"/>
    </source>
</evidence>
<evidence type="ECO:0000313" key="2">
    <source>
        <dbReference type="EMBL" id="GGB19216.1"/>
    </source>
</evidence>
<keyword evidence="1" id="KW-0812">Transmembrane</keyword>
<keyword evidence="3" id="KW-1185">Reference proteome</keyword>
<keyword evidence="1" id="KW-0472">Membrane</keyword>
<dbReference type="EMBL" id="BMHI01000001">
    <property type="protein sequence ID" value="GGB19216.1"/>
    <property type="molecule type" value="Genomic_DNA"/>
</dbReference>